<dbReference type="PANTHER" id="PTHR11806">
    <property type="entry name" value="GLUCOSE INHIBITED DIVISION PROTEIN A"/>
    <property type="match status" value="1"/>
</dbReference>
<evidence type="ECO:0000256" key="2">
    <source>
        <dbReference type="ARBA" id="ARBA00022630"/>
    </source>
</evidence>
<comment type="subunit">
    <text evidence="6">Homodimer. Heterotetramer of two MnmE and two MnmG subunits.</text>
</comment>
<organism evidence="8 9">
    <name type="scientific">Kouleothrix aurantiaca</name>
    <dbReference type="NCBI Taxonomy" id="186479"/>
    <lineage>
        <taxon>Bacteria</taxon>
        <taxon>Bacillati</taxon>
        <taxon>Chloroflexota</taxon>
        <taxon>Chloroflexia</taxon>
        <taxon>Chloroflexales</taxon>
        <taxon>Roseiflexineae</taxon>
        <taxon>Roseiflexaceae</taxon>
        <taxon>Kouleothrix</taxon>
    </lineage>
</organism>
<evidence type="ECO:0000256" key="6">
    <source>
        <dbReference type="ARBA" id="ARBA00025948"/>
    </source>
</evidence>
<dbReference type="GO" id="GO:0050660">
    <property type="term" value="F:flavin adenine dinucleotide binding"/>
    <property type="evidence" value="ECO:0007669"/>
    <property type="project" value="InterPro"/>
</dbReference>
<evidence type="ECO:0000313" key="8">
    <source>
        <dbReference type="EMBL" id="KPV52054.1"/>
    </source>
</evidence>
<dbReference type="PROSITE" id="PS51257">
    <property type="entry name" value="PROKAR_LIPOPROTEIN"/>
    <property type="match status" value="1"/>
</dbReference>
<dbReference type="GO" id="GO:0002098">
    <property type="term" value="P:tRNA wobble uridine modification"/>
    <property type="evidence" value="ECO:0007669"/>
    <property type="project" value="TreeGrafter"/>
</dbReference>
<keyword evidence="3" id="KW-0819">tRNA processing</keyword>
<evidence type="ECO:0000313" key="9">
    <source>
        <dbReference type="Proteomes" id="UP000050509"/>
    </source>
</evidence>
<dbReference type="AlphaFoldDB" id="A0A0P9HC52"/>
<feature type="non-terminal residue" evidence="8">
    <location>
        <position position="393"/>
    </location>
</feature>
<keyword evidence="2" id="KW-0285">Flavoprotein</keyword>
<evidence type="ECO:0000256" key="5">
    <source>
        <dbReference type="ARBA" id="ARBA00023027"/>
    </source>
</evidence>
<comment type="cofactor">
    <cofactor evidence="1">
        <name>FAD</name>
        <dbReference type="ChEBI" id="CHEBI:57692"/>
    </cofactor>
</comment>
<evidence type="ECO:0000256" key="3">
    <source>
        <dbReference type="ARBA" id="ARBA00022694"/>
    </source>
</evidence>
<dbReference type="GO" id="GO:0005829">
    <property type="term" value="C:cytosol"/>
    <property type="evidence" value="ECO:0007669"/>
    <property type="project" value="TreeGrafter"/>
</dbReference>
<reference evidence="8 9" key="1">
    <citation type="submission" date="2015-09" db="EMBL/GenBank/DDBJ databases">
        <title>Draft genome sequence of Kouleothrix aurantiaca JCM 19913.</title>
        <authorList>
            <person name="Hemp J."/>
        </authorList>
    </citation>
    <scope>NUCLEOTIDE SEQUENCE [LARGE SCALE GENOMIC DNA]</scope>
    <source>
        <strain evidence="8 9">COM-B</strain>
    </source>
</reference>
<proteinExistence type="predicted"/>
<dbReference type="Gene3D" id="2.40.30.260">
    <property type="match status" value="1"/>
</dbReference>
<accession>A0A0P9HC52</accession>
<dbReference type="PANTHER" id="PTHR11806:SF0">
    <property type="entry name" value="PROTEIN MTO1 HOMOLOG, MITOCHONDRIAL"/>
    <property type="match status" value="1"/>
</dbReference>
<keyword evidence="4" id="KW-0274">FAD</keyword>
<dbReference type="InterPro" id="IPR002218">
    <property type="entry name" value="MnmG-rel"/>
</dbReference>
<protein>
    <recommendedName>
        <fullName evidence="7">MnmG N-terminal domain-containing protein</fullName>
    </recommendedName>
</protein>
<dbReference type="Gene3D" id="3.50.50.60">
    <property type="entry name" value="FAD/NAD(P)-binding domain"/>
    <property type="match status" value="1"/>
</dbReference>
<gene>
    <name evidence="8" type="ORF">SE17_17715</name>
</gene>
<dbReference type="SUPFAM" id="SSF51905">
    <property type="entry name" value="FAD/NAD(P)-binding domain"/>
    <property type="match status" value="1"/>
</dbReference>
<sequence length="393" mass="40985">MTGLRYDVVVIGGGLSACEAAHAAAQLGCETLLLAADLGHLADLSLNARMGGPVRGILVREVEALGGLSGRAADAALLHIRLVNETRGPAHRALRAVLDPAAFARAIRQALAKVEHLTLQQGVVTAIDRDADAAPWVVAVCGAPPIRAQAVVLALGTALRQHICIGRDRETRHGAEAALADRFAALVPLARYHIAHPPLIDRATIDVRRAEALLGSSTPLAFSCAKIAPLPPEAMAPIYRAFVQRTWRDQLPSYRIATTLATNAVVASAWSPVTRGLTSQGPEGCDPLEWIVVGVPAARQALILESASWSAGAVYLRGAYTALGVDDQMRFIATLPGLEQARMLRPGMLVEYDGVAGGAPGSDLGVRNQAGLYAAGAFAGGNGNEEAAALGMM</sequence>
<evidence type="ECO:0000256" key="1">
    <source>
        <dbReference type="ARBA" id="ARBA00001974"/>
    </source>
</evidence>
<dbReference type="Proteomes" id="UP000050509">
    <property type="component" value="Unassembled WGS sequence"/>
</dbReference>
<dbReference type="GO" id="GO:0030488">
    <property type="term" value="P:tRNA methylation"/>
    <property type="evidence" value="ECO:0007669"/>
    <property type="project" value="TreeGrafter"/>
</dbReference>
<dbReference type="Pfam" id="PF01134">
    <property type="entry name" value="GIDA"/>
    <property type="match status" value="1"/>
</dbReference>
<evidence type="ECO:0000256" key="4">
    <source>
        <dbReference type="ARBA" id="ARBA00022827"/>
    </source>
</evidence>
<name>A0A0P9HC52_9CHLR</name>
<keyword evidence="9" id="KW-1185">Reference proteome</keyword>
<dbReference type="InterPro" id="IPR040131">
    <property type="entry name" value="MnmG_N"/>
</dbReference>
<feature type="domain" description="MnmG N-terminal" evidence="7">
    <location>
        <begin position="7"/>
        <end position="393"/>
    </location>
</feature>
<dbReference type="InterPro" id="IPR036188">
    <property type="entry name" value="FAD/NAD-bd_sf"/>
</dbReference>
<evidence type="ECO:0000259" key="7">
    <source>
        <dbReference type="Pfam" id="PF01134"/>
    </source>
</evidence>
<comment type="caution">
    <text evidence="8">The sequence shown here is derived from an EMBL/GenBank/DDBJ whole genome shotgun (WGS) entry which is preliminary data.</text>
</comment>
<keyword evidence="5" id="KW-0520">NAD</keyword>
<dbReference type="PRINTS" id="PR00411">
    <property type="entry name" value="PNDRDTASEI"/>
</dbReference>
<dbReference type="EMBL" id="LJCR01000676">
    <property type="protein sequence ID" value="KPV52054.1"/>
    <property type="molecule type" value="Genomic_DNA"/>
</dbReference>